<dbReference type="AlphaFoldDB" id="A0A7Z0LMM1"/>
<accession>A0A7Z0LMM1</accession>
<proteinExistence type="predicted"/>
<evidence type="ECO:0000256" key="1">
    <source>
        <dbReference type="SAM" id="SignalP"/>
    </source>
</evidence>
<comment type="caution">
    <text evidence="2">The sequence shown here is derived from an EMBL/GenBank/DDBJ whole genome shotgun (WGS) entry which is preliminary data.</text>
</comment>
<sequence>MRIAPVYALWMLAAAAGADANDVDTASRAELQPFEAEYRLEVRGWPSATITHRLVDEGRHWLSDMSFSVAVARGQERSRFTIDDGATHSLHYISSYSLFGIGNSYQLDEADIASLDRQAAIIDLARRATSETCTPNVPCDVNFVDHRGRDEYFQYYSLPLTSNEPERVDVPAGTFNAHSVVLLDVEKPDRQIRISYHADYPGLILQAIYQKDGKRDTQITLTQLSTHGGN</sequence>
<feature type="signal peptide" evidence="1">
    <location>
        <begin position="1"/>
        <end position="20"/>
    </location>
</feature>
<protein>
    <recommendedName>
        <fullName evidence="4">DUF3108 domain-containing protein</fullName>
    </recommendedName>
</protein>
<organism evidence="2 3">
    <name type="scientific">Vreelandella salicampi</name>
    <dbReference type="NCBI Taxonomy" id="1449798"/>
    <lineage>
        <taxon>Bacteria</taxon>
        <taxon>Pseudomonadati</taxon>
        <taxon>Pseudomonadota</taxon>
        <taxon>Gammaproteobacteria</taxon>
        <taxon>Oceanospirillales</taxon>
        <taxon>Halomonadaceae</taxon>
        <taxon>Vreelandella</taxon>
    </lineage>
</organism>
<dbReference type="RefSeq" id="WP_179930988.1">
    <property type="nucleotide sequence ID" value="NZ_JACCDF010000011.1"/>
</dbReference>
<dbReference type="EMBL" id="JACCDF010000011">
    <property type="protein sequence ID" value="NYS61663.1"/>
    <property type="molecule type" value="Genomic_DNA"/>
</dbReference>
<gene>
    <name evidence="2" type="ORF">HZS81_12970</name>
</gene>
<feature type="chain" id="PRO_5031257207" description="DUF3108 domain-containing protein" evidence="1">
    <location>
        <begin position="21"/>
        <end position="230"/>
    </location>
</feature>
<evidence type="ECO:0008006" key="4">
    <source>
        <dbReference type="Google" id="ProtNLM"/>
    </source>
</evidence>
<keyword evidence="3" id="KW-1185">Reference proteome</keyword>
<evidence type="ECO:0000313" key="3">
    <source>
        <dbReference type="Proteomes" id="UP000586119"/>
    </source>
</evidence>
<evidence type="ECO:0000313" key="2">
    <source>
        <dbReference type="EMBL" id="NYS61663.1"/>
    </source>
</evidence>
<keyword evidence="1" id="KW-0732">Signal</keyword>
<reference evidence="2 3" key="1">
    <citation type="journal article" date="2015" name="Int. J. Syst. Evol. Microbiol.">
        <title>Halomonas salicampi sp. nov., a halotolerant and alkalitolerant bacterium isolated from a saltern soil.</title>
        <authorList>
            <person name="Lee J.C."/>
            <person name="Kim Y.S."/>
            <person name="Yun B.S."/>
            <person name="Whang K.S."/>
        </authorList>
    </citation>
    <scope>NUCLEOTIDE SEQUENCE [LARGE SCALE GENOMIC DNA]</scope>
    <source>
        <strain evidence="2 3">BH103</strain>
    </source>
</reference>
<name>A0A7Z0LMM1_9GAMM</name>
<dbReference type="Proteomes" id="UP000586119">
    <property type="component" value="Unassembled WGS sequence"/>
</dbReference>